<evidence type="ECO:0000313" key="1">
    <source>
        <dbReference type="EMBL" id="KAF7325382.1"/>
    </source>
</evidence>
<evidence type="ECO:0000313" key="2">
    <source>
        <dbReference type="Proteomes" id="UP000620124"/>
    </source>
</evidence>
<accession>A0A8H6WPY1</accession>
<proteinExistence type="predicted"/>
<name>A0A8H6WPY1_9AGAR</name>
<comment type="caution">
    <text evidence="1">The sequence shown here is derived from an EMBL/GenBank/DDBJ whole genome shotgun (WGS) entry which is preliminary data.</text>
</comment>
<protein>
    <submittedName>
        <fullName evidence="1">HNHc domain-containing protein</fullName>
    </submittedName>
</protein>
<organism evidence="1 2">
    <name type="scientific">Mycena venus</name>
    <dbReference type="NCBI Taxonomy" id="2733690"/>
    <lineage>
        <taxon>Eukaryota</taxon>
        <taxon>Fungi</taxon>
        <taxon>Dikarya</taxon>
        <taxon>Basidiomycota</taxon>
        <taxon>Agaricomycotina</taxon>
        <taxon>Agaricomycetes</taxon>
        <taxon>Agaricomycetidae</taxon>
        <taxon>Agaricales</taxon>
        <taxon>Marasmiineae</taxon>
        <taxon>Mycenaceae</taxon>
        <taxon>Mycena</taxon>
    </lineage>
</organism>
<dbReference type="AlphaFoldDB" id="A0A8H6WPY1"/>
<reference evidence="1" key="1">
    <citation type="submission" date="2020-05" db="EMBL/GenBank/DDBJ databases">
        <title>Mycena genomes resolve the evolution of fungal bioluminescence.</title>
        <authorList>
            <person name="Tsai I.J."/>
        </authorList>
    </citation>
    <scope>NUCLEOTIDE SEQUENCE</scope>
    <source>
        <strain evidence="1">CCC161011</strain>
    </source>
</reference>
<gene>
    <name evidence="1" type="ORF">MVEN_02627600</name>
</gene>
<keyword evidence="2" id="KW-1185">Reference proteome</keyword>
<dbReference type="Proteomes" id="UP000620124">
    <property type="component" value="Unassembled WGS sequence"/>
</dbReference>
<dbReference type="EMBL" id="JACAZI010000051">
    <property type="protein sequence ID" value="KAF7325382.1"/>
    <property type="molecule type" value="Genomic_DNA"/>
</dbReference>
<dbReference type="OrthoDB" id="2104739at2759"/>
<sequence>MTYPSIPPLGQSWSLPSCSEIALDAPGESAWNLLLSAETAALTLATLPATKYQDNLVAVRLVGWFLKDLWEHNQNVAYERFLLQVTCNCVAAAPGEPAVELQQRYDKLRWVWCFGNICSDLVYSPTDRTPTSSASESPSIVPSESHHEHRALIMKRMAEIDDPGGRTHKQAKDDALL</sequence>